<evidence type="ECO:0000313" key="1">
    <source>
        <dbReference type="EMBL" id="EER75456.1"/>
    </source>
</evidence>
<dbReference type="Proteomes" id="UP000004528">
    <property type="component" value="Unassembled WGS sequence"/>
</dbReference>
<sequence>MKKIIFRLTTMGVYEQTTYLGKWTDATNQTMYLKFRGTCESLGSNGYMQIIDDGFAKSNPMKWIILTKIWAYNWAALCHITVCQSDRWRELNDSAMWCERQCYGIADQSFALKPADLRTIYLNQKHLSIDNQTIWTVSEEYLYGCQIITYMLTQYCQLTILKIRSVETNQWVGQRMMVTSSKPVFISIGLSTKDAWVSNRPLRKNGNHVFYAAHDKLVIETQLFKKTFGHHRQLWEDYWQLFDINWETGYRWARLYRRLMYEIHFVKSIAEIQQLLWAPPLDVTGDFNCLTWQCDWVPILTGFWQQLIGGCFVDERLVIENWPRLPLLGRRELTLDRDGQKIKIRQTNQQMVVQPSKPLTVMSQHRKIQCSRQCWTVIWENY</sequence>
<dbReference type="EMBL" id="ACKU01000005">
    <property type="protein sequence ID" value="EER75456.1"/>
    <property type="molecule type" value="Genomic_DNA"/>
</dbReference>
<accession>C5R8G2</accession>
<organism evidence="1 2">
    <name type="scientific">Weissella paramesenteroides ATCC 33313</name>
    <dbReference type="NCBI Taxonomy" id="585506"/>
    <lineage>
        <taxon>Bacteria</taxon>
        <taxon>Bacillati</taxon>
        <taxon>Bacillota</taxon>
        <taxon>Bacilli</taxon>
        <taxon>Lactobacillales</taxon>
        <taxon>Lactobacillaceae</taxon>
        <taxon>Weissella</taxon>
    </lineage>
</organism>
<comment type="caution">
    <text evidence="1">The sequence shown here is derived from an EMBL/GenBank/DDBJ whole genome shotgun (WGS) entry which is preliminary data.</text>
</comment>
<keyword evidence="2" id="KW-1185">Reference proteome</keyword>
<name>C5R8G2_WEIPA</name>
<dbReference type="STRING" id="585506.HMPREF0877_0257"/>
<dbReference type="AlphaFoldDB" id="C5R8G2"/>
<gene>
    <name evidence="1" type="ORF">HMPREF0877_0257</name>
</gene>
<protein>
    <submittedName>
        <fullName evidence="1">Uncharacterized protein</fullName>
    </submittedName>
</protein>
<dbReference type="OrthoDB" id="2149011at2"/>
<proteinExistence type="predicted"/>
<evidence type="ECO:0000313" key="2">
    <source>
        <dbReference type="Proteomes" id="UP000004528"/>
    </source>
</evidence>
<dbReference type="HOGENOM" id="CLU_723502_0_0_9"/>
<dbReference type="RefSeq" id="WP_002827759.1">
    <property type="nucleotide sequence ID" value="NZ_GG697129.1"/>
</dbReference>
<reference evidence="1 2" key="1">
    <citation type="submission" date="2009-04" db="EMBL/GenBank/DDBJ databases">
        <authorList>
            <person name="Qin X."/>
            <person name="Bachman B."/>
            <person name="Battles P."/>
            <person name="Bell A."/>
            <person name="Bess C."/>
            <person name="Bickham C."/>
            <person name="Chaboub L."/>
            <person name="Chen D."/>
            <person name="Coyle M."/>
            <person name="Deiros D.R."/>
            <person name="Dinh H."/>
            <person name="Forbes L."/>
            <person name="Fowler G."/>
            <person name="Francisco L."/>
            <person name="Fu Q."/>
            <person name="Gubbala S."/>
            <person name="Hale W."/>
            <person name="Han Y."/>
            <person name="Hemphill L."/>
            <person name="Highlander S.K."/>
            <person name="Hirani K."/>
            <person name="Hogues M."/>
            <person name="Jackson L."/>
            <person name="Jakkamsetti A."/>
            <person name="Javaid M."/>
            <person name="Jiang H."/>
            <person name="Korchina V."/>
            <person name="Kovar C."/>
            <person name="Lara F."/>
            <person name="Lee S."/>
            <person name="Mata R."/>
            <person name="Mathew T."/>
            <person name="Moen C."/>
            <person name="Morales K."/>
            <person name="Munidasa M."/>
            <person name="Nazareth L."/>
            <person name="Ngo R."/>
            <person name="Nguyen L."/>
            <person name="Okwuonu G."/>
            <person name="Ongeri F."/>
            <person name="Patil S."/>
            <person name="Petrosino J."/>
            <person name="Pham C."/>
            <person name="Pham P."/>
            <person name="Pu L.-L."/>
            <person name="Puazo M."/>
            <person name="Raj R."/>
            <person name="Reid J."/>
            <person name="Rouhana J."/>
            <person name="Saada N."/>
            <person name="Shang Y."/>
            <person name="Simmons D."/>
            <person name="Thornton R."/>
            <person name="Warren J."/>
            <person name="Weissenberger G."/>
            <person name="Zhang J."/>
            <person name="Zhang L."/>
            <person name="Zhou C."/>
            <person name="Zhu D."/>
            <person name="Muzny D."/>
            <person name="Worley K."/>
            <person name="Gibbs R."/>
        </authorList>
    </citation>
    <scope>NUCLEOTIDE SEQUENCE [LARGE SCALE GENOMIC DNA]</scope>
    <source>
        <strain evidence="1 2">ATCC 33313</strain>
    </source>
</reference>